<dbReference type="Proteomes" id="UP000260680">
    <property type="component" value="Unassembled WGS sequence"/>
</dbReference>
<dbReference type="EMBL" id="QOHO01000139">
    <property type="protein sequence ID" value="RFZ75595.1"/>
    <property type="molecule type" value="Genomic_DNA"/>
</dbReference>
<name>A0A3E2N3Q0_9FIRM</name>
<dbReference type="AlphaFoldDB" id="A0A3E2N3Q0"/>
<evidence type="ECO:0000313" key="1">
    <source>
        <dbReference type="EMBL" id="GLB29246.1"/>
    </source>
</evidence>
<sequence>MIRYNSYADFVGEISIIVSTYCEEYIFTGSYNILGNLTGKYTASKRPIQQSPFLTYVSNDNNTVINYKIYEDGIIKSGETTFKKQ</sequence>
<evidence type="ECO:0000313" key="3">
    <source>
        <dbReference type="Proteomes" id="UP000260680"/>
    </source>
</evidence>
<dbReference type="EMBL" id="BRPJ01000025">
    <property type="protein sequence ID" value="GLB29246.1"/>
    <property type="molecule type" value="Genomic_DNA"/>
</dbReference>
<comment type="caution">
    <text evidence="2">The sequence shown here is derived from an EMBL/GenBank/DDBJ whole genome shotgun (WGS) entry which is preliminary data.</text>
</comment>
<reference evidence="2 3" key="1">
    <citation type="submission" date="2018-07" db="EMBL/GenBank/DDBJ databases">
        <title>New species, Clostridium PI-S10-A1B.</title>
        <authorList>
            <person name="Krishna G."/>
            <person name="Summeta K."/>
            <person name="Shikha S."/>
            <person name="Prabhu P.B."/>
            <person name="Suresh K."/>
        </authorList>
    </citation>
    <scope>NUCLEOTIDE SEQUENCE [LARGE SCALE GENOMIC DNA]</scope>
    <source>
        <strain evidence="2 3">PI-S10-A1B</strain>
    </source>
</reference>
<reference evidence="1 4" key="2">
    <citation type="journal article" date="2024" name="Int. J. Syst. Evol. Microbiol.">
        <title>Lacrimispora brassicae sp. nov. isolated from fermented cabbage, and proposal of Clostridium indicum Gundawar et al. 2019 and Clostridium methoxybenzovorans Mechichi et al. 1999 as heterotypic synonyms of Lacrimispora amygdalina (Parshina et al. 2003) Haas and Blanchard 2020 and Lacrimispora indolis (McClung and McCoy 1957) Haas and Blanchard 2020, respectively.</title>
        <authorList>
            <person name="Kobayashi H."/>
            <person name="Tanizawa Y."/>
            <person name="Sakamoto M."/>
            <person name="Ohkuma M."/>
            <person name="Tohno M."/>
        </authorList>
    </citation>
    <scope>NUCLEOTIDE SEQUENCE [LARGE SCALE GENOMIC DNA]</scope>
    <source>
        <strain evidence="1 4">DSM 12857</strain>
    </source>
</reference>
<protein>
    <submittedName>
        <fullName evidence="2">Uncharacterized protein</fullName>
    </submittedName>
</protein>
<dbReference type="Proteomes" id="UP001419084">
    <property type="component" value="Unassembled WGS sequence"/>
</dbReference>
<evidence type="ECO:0000313" key="4">
    <source>
        <dbReference type="Proteomes" id="UP001419084"/>
    </source>
</evidence>
<organism evidence="2 3">
    <name type="scientific">Lacrimispora amygdalina</name>
    <dbReference type="NCBI Taxonomy" id="253257"/>
    <lineage>
        <taxon>Bacteria</taxon>
        <taxon>Bacillati</taxon>
        <taxon>Bacillota</taxon>
        <taxon>Clostridia</taxon>
        <taxon>Lachnospirales</taxon>
        <taxon>Lachnospiraceae</taxon>
        <taxon>Lacrimispora</taxon>
    </lineage>
</organism>
<accession>A0A3E2N3Q0</accession>
<gene>
    <name evidence="2" type="ORF">DS742_28145</name>
    <name evidence="1" type="ORF">LAD12857_11690</name>
</gene>
<evidence type="ECO:0000313" key="2">
    <source>
        <dbReference type="EMBL" id="RFZ75595.1"/>
    </source>
</evidence>
<keyword evidence="4" id="KW-1185">Reference proteome</keyword>
<proteinExistence type="predicted"/>